<protein>
    <recommendedName>
        <fullName evidence="4">Superoxide dismutase</fullName>
    </recommendedName>
</protein>
<dbReference type="RefSeq" id="WP_273989798.1">
    <property type="nucleotide sequence ID" value="NZ_BAABQT010000014.1"/>
</dbReference>
<dbReference type="EMBL" id="CP115165">
    <property type="protein sequence ID" value="WDA59343.1"/>
    <property type="molecule type" value="Genomic_DNA"/>
</dbReference>
<proteinExistence type="predicted"/>
<name>A0ABY7V2E4_9DEIO</name>
<keyword evidence="1" id="KW-0732">Signal</keyword>
<evidence type="ECO:0000313" key="2">
    <source>
        <dbReference type="EMBL" id="WDA59343.1"/>
    </source>
</evidence>
<keyword evidence="3" id="KW-1185">Reference proteome</keyword>
<feature type="signal peptide" evidence="1">
    <location>
        <begin position="1"/>
        <end position="22"/>
    </location>
</feature>
<accession>A0ABY7V2E4</accession>
<sequence length="156" mass="15365">MNRLALLALVGTIALASCNMNKAPDVTGTTKSVAFTAQLNSTAGSGYTGAAGTAKFVDLTGGDRRTTLTATGLKPGVNYIAHFHARGAAAPASTGDCASGGAVVGGMIGGDTLFTAAADGTLTIKGFQSTADLSSAAYINIHEKAAASVIPLCADI</sequence>
<dbReference type="PROSITE" id="PS51257">
    <property type="entry name" value="PROKAR_LIPOPROTEIN"/>
    <property type="match status" value="1"/>
</dbReference>
<evidence type="ECO:0000256" key="1">
    <source>
        <dbReference type="SAM" id="SignalP"/>
    </source>
</evidence>
<gene>
    <name evidence="2" type="ORF">M8445_03785</name>
</gene>
<evidence type="ECO:0000313" key="3">
    <source>
        <dbReference type="Proteomes" id="UP001217044"/>
    </source>
</evidence>
<feature type="chain" id="PRO_5046487398" description="Superoxide dismutase" evidence="1">
    <location>
        <begin position="23"/>
        <end position="156"/>
    </location>
</feature>
<reference evidence="2 3" key="1">
    <citation type="submission" date="2022-12" db="EMBL/GenBank/DDBJ databases">
        <title>Genome Sequence of Deinococcus aquaticus Type Strain PB314.</title>
        <authorList>
            <person name="Albert C."/>
            <person name="Hill J."/>
            <person name="Boren L."/>
            <person name="Scholz-Ng S."/>
            <person name="Fatema N."/>
            <person name="Grosso R."/>
            <person name="Soboslay E."/>
            <person name="Tuohy J."/>
        </authorList>
    </citation>
    <scope>NUCLEOTIDE SEQUENCE [LARGE SCALE GENOMIC DNA]</scope>
    <source>
        <strain evidence="2 3">PB-314</strain>
    </source>
</reference>
<dbReference type="Proteomes" id="UP001217044">
    <property type="component" value="Chromosome"/>
</dbReference>
<organism evidence="2 3">
    <name type="scientific">Deinococcus aquaticus</name>
    <dbReference type="NCBI Taxonomy" id="328692"/>
    <lineage>
        <taxon>Bacteria</taxon>
        <taxon>Thermotogati</taxon>
        <taxon>Deinococcota</taxon>
        <taxon>Deinococci</taxon>
        <taxon>Deinococcales</taxon>
        <taxon>Deinococcaceae</taxon>
        <taxon>Deinococcus</taxon>
    </lineage>
</organism>
<evidence type="ECO:0008006" key="4">
    <source>
        <dbReference type="Google" id="ProtNLM"/>
    </source>
</evidence>